<feature type="region of interest" description="Disordered" evidence="4">
    <location>
        <begin position="743"/>
        <end position="764"/>
    </location>
</feature>
<evidence type="ECO:0000256" key="2">
    <source>
        <dbReference type="ARBA" id="ARBA00023125"/>
    </source>
</evidence>
<dbReference type="InterPro" id="IPR009057">
    <property type="entry name" value="Homeodomain-like_sf"/>
</dbReference>
<dbReference type="InterPro" id="IPR041522">
    <property type="entry name" value="CdaR_GGDEF"/>
</dbReference>
<proteinExistence type="predicted"/>
<keyword evidence="5" id="KW-0472">Membrane</keyword>
<accession>A0ABV5KUI7</accession>
<evidence type="ECO:0000259" key="6">
    <source>
        <dbReference type="PROSITE" id="PS01124"/>
    </source>
</evidence>
<dbReference type="PANTHER" id="PTHR43280:SF10">
    <property type="entry name" value="REGULATORY PROTEIN POCR"/>
    <property type="match status" value="1"/>
</dbReference>
<dbReference type="Pfam" id="PF17853">
    <property type="entry name" value="GGDEF_2"/>
    <property type="match status" value="1"/>
</dbReference>
<feature type="transmembrane region" description="Helical" evidence="5">
    <location>
        <begin position="293"/>
        <end position="313"/>
    </location>
</feature>
<evidence type="ECO:0000256" key="4">
    <source>
        <dbReference type="SAM" id="MobiDB-lite"/>
    </source>
</evidence>
<evidence type="ECO:0000256" key="3">
    <source>
        <dbReference type="ARBA" id="ARBA00023163"/>
    </source>
</evidence>
<dbReference type="PROSITE" id="PS01124">
    <property type="entry name" value="HTH_ARAC_FAMILY_2"/>
    <property type="match status" value="1"/>
</dbReference>
<evidence type="ECO:0000256" key="5">
    <source>
        <dbReference type="SAM" id="Phobius"/>
    </source>
</evidence>
<dbReference type="EMBL" id="JBHMDO010000033">
    <property type="protein sequence ID" value="MFB9328048.1"/>
    <property type="molecule type" value="Genomic_DNA"/>
</dbReference>
<dbReference type="SUPFAM" id="SSF46689">
    <property type="entry name" value="Homeodomain-like"/>
    <property type="match status" value="1"/>
</dbReference>
<comment type="caution">
    <text evidence="7">The sequence shown here is derived from an EMBL/GenBank/DDBJ whole genome shotgun (WGS) entry which is preliminary data.</text>
</comment>
<evidence type="ECO:0000313" key="8">
    <source>
        <dbReference type="Proteomes" id="UP001589747"/>
    </source>
</evidence>
<dbReference type="Gene3D" id="3.30.450.20">
    <property type="entry name" value="PAS domain"/>
    <property type="match status" value="1"/>
</dbReference>
<keyword evidence="8" id="KW-1185">Reference proteome</keyword>
<keyword evidence="3" id="KW-0804">Transcription</keyword>
<feature type="domain" description="HTH araC/xylS-type" evidence="6">
    <location>
        <begin position="649"/>
        <end position="748"/>
    </location>
</feature>
<sequence>MTYFRSKLFLKYMGSYLFILLLPLICLTVLIYHNAVSNLRSEIEQSRLAQLTQAKVIIDGRMKELGEIASRISYDKRLTPYRVHDPITSGEAIAALDQYKATSSIIGEIYLYFHKDEKIYSSQGLNDYEVFAHHTSFRNWDKDTLFENLNSVKYPTMRPADIVSKPNGRQESMLAYLNPITPNNPNPHGTVMYLIQEEELASLIDSILGNYQGLTYILDNEGRVLIDNHQGEALAADEAAVLFRNLSPGIDERSLNGKDHSIVTVKSDKNGWTYMTAMPSAQFFGSVVHVRSIILMLFTLVVIAGIGIALFMARMQYVPISKLVDLAASKSKSNREAEAARTSPGNELDRIGSALREYSSRVDLQEPFARNHVLSLLLKHGHAQSLTPELQEAFNLRFERDRHVVLVIGWASEDTDRIRTRRQLTKLLDQLELPDLSAHGYGVELPQLDQLGLIVSYDPSPGADEFAHLRQIAEAVLYRLQASFDMVPIMGVGTGYASPDQINQSFIEACSAFELRQEPGQAAITYFEKLSHAPDQAFWIPGSLLLKLSQSLKLGSYDVTSHIIQTAVADMQSAEISALLKRCISFDLLNTILKTASELGFHRIAQEIPPNLMRSPSPEELERALLHLAAQICSQVEKHLQKEEQSVIDRIAAYIDANYADMNLSLESVALEFGISPSHVSRSFKEKRGVNFVHYVWHKRMEQVKHRLETTSEPLKDIIVKVGYVDTPNFIRKFKKETGLTPGQYRKQFAPHGTSDAGDELEEA</sequence>
<dbReference type="InterPro" id="IPR018062">
    <property type="entry name" value="HTH_AraC-typ_CS"/>
</dbReference>
<dbReference type="SMART" id="SM00342">
    <property type="entry name" value="HTH_ARAC"/>
    <property type="match status" value="1"/>
</dbReference>
<reference evidence="7 8" key="1">
    <citation type="submission" date="2024-09" db="EMBL/GenBank/DDBJ databases">
        <authorList>
            <person name="Sun Q."/>
            <person name="Mori K."/>
        </authorList>
    </citation>
    <scope>NUCLEOTIDE SEQUENCE [LARGE SCALE GENOMIC DNA]</scope>
    <source>
        <strain evidence="7 8">TISTR 2452</strain>
    </source>
</reference>
<dbReference type="InterPro" id="IPR018060">
    <property type="entry name" value="HTH_AraC"/>
</dbReference>
<dbReference type="PROSITE" id="PS00041">
    <property type="entry name" value="HTH_ARAC_FAMILY_1"/>
    <property type="match status" value="1"/>
</dbReference>
<protein>
    <submittedName>
        <fullName evidence="7">Helix-turn-helix domain-containing protein</fullName>
    </submittedName>
</protein>
<organism evidence="7 8">
    <name type="scientific">Paenibacillus aurantiacus</name>
    <dbReference type="NCBI Taxonomy" id="1936118"/>
    <lineage>
        <taxon>Bacteria</taxon>
        <taxon>Bacillati</taxon>
        <taxon>Bacillota</taxon>
        <taxon>Bacilli</taxon>
        <taxon>Bacillales</taxon>
        <taxon>Paenibacillaceae</taxon>
        <taxon>Paenibacillus</taxon>
    </lineage>
</organism>
<name>A0ABV5KUI7_9BACL</name>
<feature type="transmembrane region" description="Helical" evidence="5">
    <location>
        <begin position="12"/>
        <end position="32"/>
    </location>
</feature>
<dbReference type="PANTHER" id="PTHR43280">
    <property type="entry name" value="ARAC-FAMILY TRANSCRIPTIONAL REGULATOR"/>
    <property type="match status" value="1"/>
</dbReference>
<evidence type="ECO:0000313" key="7">
    <source>
        <dbReference type="EMBL" id="MFB9328048.1"/>
    </source>
</evidence>
<dbReference type="Pfam" id="PF12833">
    <property type="entry name" value="HTH_18"/>
    <property type="match status" value="1"/>
</dbReference>
<keyword evidence="5" id="KW-1133">Transmembrane helix</keyword>
<keyword evidence="2" id="KW-0238">DNA-binding</keyword>
<gene>
    <name evidence="7" type="ORF">ACFFSY_19145</name>
</gene>
<dbReference type="Gene3D" id="1.10.10.60">
    <property type="entry name" value="Homeodomain-like"/>
    <property type="match status" value="2"/>
</dbReference>
<evidence type="ECO:0000256" key="1">
    <source>
        <dbReference type="ARBA" id="ARBA00023015"/>
    </source>
</evidence>
<keyword evidence="5" id="KW-0812">Transmembrane</keyword>
<dbReference type="Proteomes" id="UP001589747">
    <property type="component" value="Unassembled WGS sequence"/>
</dbReference>
<dbReference type="RefSeq" id="WP_377496981.1">
    <property type="nucleotide sequence ID" value="NZ_JBHMDO010000033.1"/>
</dbReference>
<keyword evidence="1" id="KW-0805">Transcription regulation</keyword>